<feature type="compositionally biased region" description="Polar residues" evidence="1">
    <location>
        <begin position="48"/>
        <end position="58"/>
    </location>
</feature>
<name>A0A565CDL2_9BRAS</name>
<evidence type="ECO:0000313" key="2">
    <source>
        <dbReference type="EMBL" id="VVB11767.1"/>
    </source>
</evidence>
<feature type="region of interest" description="Disordered" evidence="1">
    <location>
        <begin position="1"/>
        <end position="20"/>
    </location>
</feature>
<sequence length="69" mass="7393">MSDIPTDDALAVVNPGVPPCTVEKKRTMHCGVRKQAGHNARFHKNDKTPQTTVGSSQAGPYGEASHYDS</sequence>
<feature type="region of interest" description="Disordered" evidence="1">
    <location>
        <begin position="34"/>
        <end position="69"/>
    </location>
</feature>
<dbReference type="EMBL" id="CABITT030000007">
    <property type="protein sequence ID" value="VVB11767.1"/>
    <property type="molecule type" value="Genomic_DNA"/>
</dbReference>
<protein>
    <submittedName>
        <fullName evidence="2">Uncharacterized protein</fullName>
    </submittedName>
</protein>
<accession>A0A565CDL2</accession>
<evidence type="ECO:0000313" key="3">
    <source>
        <dbReference type="EMBL" id="VVB11769.1"/>
    </source>
</evidence>
<evidence type="ECO:0000313" key="4">
    <source>
        <dbReference type="Proteomes" id="UP000489600"/>
    </source>
</evidence>
<dbReference type="AlphaFoldDB" id="A0A565CDL2"/>
<reference evidence="2 4" key="1">
    <citation type="submission" date="2019-07" db="EMBL/GenBank/DDBJ databases">
        <authorList>
            <person name="Dittberner H."/>
        </authorList>
    </citation>
    <scope>NUCLEOTIDE SEQUENCE [LARGE SCALE GENOMIC DNA]</scope>
</reference>
<dbReference type="EMBL" id="CABITT030000007">
    <property type="protein sequence ID" value="VVB11769.1"/>
    <property type="molecule type" value="Genomic_DNA"/>
</dbReference>
<dbReference type="Proteomes" id="UP000489600">
    <property type="component" value="Unassembled WGS sequence"/>
</dbReference>
<keyword evidence="4" id="KW-1185">Reference proteome</keyword>
<evidence type="ECO:0000256" key="1">
    <source>
        <dbReference type="SAM" id="MobiDB-lite"/>
    </source>
</evidence>
<gene>
    <name evidence="2" type="ORF">ANE_LOCUS22211</name>
    <name evidence="3" type="ORF">ANE_LOCUS22213</name>
</gene>
<proteinExistence type="predicted"/>
<organism evidence="2 4">
    <name type="scientific">Arabis nemorensis</name>
    <dbReference type="NCBI Taxonomy" id="586526"/>
    <lineage>
        <taxon>Eukaryota</taxon>
        <taxon>Viridiplantae</taxon>
        <taxon>Streptophyta</taxon>
        <taxon>Embryophyta</taxon>
        <taxon>Tracheophyta</taxon>
        <taxon>Spermatophyta</taxon>
        <taxon>Magnoliopsida</taxon>
        <taxon>eudicotyledons</taxon>
        <taxon>Gunneridae</taxon>
        <taxon>Pentapetalae</taxon>
        <taxon>rosids</taxon>
        <taxon>malvids</taxon>
        <taxon>Brassicales</taxon>
        <taxon>Brassicaceae</taxon>
        <taxon>Arabideae</taxon>
        <taxon>Arabis</taxon>
    </lineage>
</organism>
<feature type="compositionally biased region" description="Basic residues" evidence="1">
    <location>
        <begin position="34"/>
        <end position="44"/>
    </location>
</feature>